<evidence type="ECO:0000313" key="3">
    <source>
        <dbReference type="EMBL" id="MUN38546.1"/>
    </source>
</evidence>
<dbReference type="GO" id="GO:0005524">
    <property type="term" value="F:ATP binding"/>
    <property type="evidence" value="ECO:0007669"/>
    <property type="project" value="InterPro"/>
</dbReference>
<dbReference type="InterPro" id="IPR014001">
    <property type="entry name" value="Helicase_ATP-bd"/>
</dbReference>
<dbReference type="PANTHER" id="PTHR47962">
    <property type="entry name" value="ATP-DEPENDENT HELICASE LHR-RELATED-RELATED"/>
    <property type="match status" value="1"/>
</dbReference>
<feature type="domain" description="Helicase C-terminal" evidence="2">
    <location>
        <begin position="1420"/>
        <end position="1561"/>
    </location>
</feature>
<reference evidence="3 4" key="1">
    <citation type="submission" date="2019-11" db="EMBL/GenBank/DDBJ databases">
        <authorList>
            <person name="Cao P."/>
        </authorList>
    </citation>
    <scope>NUCLEOTIDE SEQUENCE [LARGE SCALE GENOMIC DNA]</scope>
    <source>
        <strain evidence="3 4">NEAU-AAG5</strain>
    </source>
</reference>
<dbReference type="InterPro" id="IPR027417">
    <property type="entry name" value="P-loop_NTPase"/>
</dbReference>
<gene>
    <name evidence="3" type="ORF">GNZ18_18305</name>
</gene>
<proteinExistence type="predicted"/>
<dbReference type="Pfam" id="PF00271">
    <property type="entry name" value="Helicase_C"/>
    <property type="match status" value="1"/>
</dbReference>
<keyword evidence="3" id="KW-0547">Nucleotide-binding</keyword>
<dbReference type="Gene3D" id="3.40.50.300">
    <property type="entry name" value="P-loop containing nucleotide triphosphate hydrolases"/>
    <property type="match status" value="2"/>
</dbReference>
<dbReference type="PANTHER" id="PTHR47962:SF7">
    <property type="entry name" value="MITOCHONDRIAL ATP-DEPENDENT HELICASE IRC3-RELATED"/>
    <property type="match status" value="1"/>
</dbReference>
<dbReference type="SUPFAM" id="SSF55874">
    <property type="entry name" value="ATPase domain of HSP90 chaperone/DNA topoisomerase II/histidine kinase"/>
    <property type="match status" value="1"/>
</dbReference>
<protein>
    <submittedName>
        <fullName evidence="3">DEAD/DEAH box helicase</fullName>
    </submittedName>
</protein>
<dbReference type="InterPro" id="IPR001650">
    <property type="entry name" value="Helicase_C-like"/>
</dbReference>
<evidence type="ECO:0000259" key="1">
    <source>
        <dbReference type="PROSITE" id="PS51192"/>
    </source>
</evidence>
<dbReference type="GO" id="GO:0003677">
    <property type="term" value="F:DNA binding"/>
    <property type="evidence" value="ECO:0007669"/>
    <property type="project" value="InterPro"/>
</dbReference>
<dbReference type="PROSITE" id="PS51194">
    <property type="entry name" value="HELICASE_CTER"/>
    <property type="match status" value="1"/>
</dbReference>
<dbReference type="NCBIfam" id="NF047352">
    <property type="entry name" value="P_loop_sacsin"/>
    <property type="match status" value="1"/>
</dbReference>
<dbReference type="EMBL" id="WOFH01000006">
    <property type="protein sequence ID" value="MUN38546.1"/>
    <property type="molecule type" value="Genomic_DNA"/>
</dbReference>
<dbReference type="SMART" id="SM00487">
    <property type="entry name" value="DEXDc"/>
    <property type="match status" value="1"/>
</dbReference>
<evidence type="ECO:0000313" key="4">
    <source>
        <dbReference type="Proteomes" id="UP000432015"/>
    </source>
</evidence>
<accession>A0A7K1L2S7</accession>
<feature type="domain" description="Helicase ATP-binding" evidence="1">
    <location>
        <begin position="1178"/>
        <end position="1351"/>
    </location>
</feature>
<organism evidence="3 4">
    <name type="scientific">Actinomadura litoris</name>
    <dbReference type="NCBI Taxonomy" id="2678616"/>
    <lineage>
        <taxon>Bacteria</taxon>
        <taxon>Bacillati</taxon>
        <taxon>Actinomycetota</taxon>
        <taxon>Actinomycetes</taxon>
        <taxon>Streptosporangiales</taxon>
        <taxon>Thermomonosporaceae</taxon>
        <taxon>Actinomadura</taxon>
    </lineage>
</organism>
<keyword evidence="3" id="KW-0347">Helicase</keyword>
<keyword evidence="3" id="KW-0067">ATP-binding</keyword>
<name>A0A7K1L2S7_9ACTN</name>
<dbReference type="GO" id="GO:0016887">
    <property type="term" value="F:ATP hydrolysis activity"/>
    <property type="evidence" value="ECO:0007669"/>
    <property type="project" value="TreeGrafter"/>
</dbReference>
<evidence type="ECO:0000259" key="2">
    <source>
        <dbReference type="PROSITE" id="PS51194"/>
    </source>
</evidence>
<dbReference type="InterPro" id="IPR006935">
    <property type="entry name" value="Helicase/UvrB_N"/>
</dbReference>
<dbReference type="Proteomes" id="UP000432015">
    <property type="component" value="Unassembled WGS sequence"/>
</dbReference>
<dbReference type="InterPro" id="IPR052511">
    <property type="entry name" value="ATP-dep_Helicase"/>
</dbReference>
<sequence length="1561" mass="173680">MEKTTAVSPSEERSVLQVVLEQTKRVLETYRIDRGLIQEHANGERRITQGGYGDRQLYELVQNGADELLNDDGGEIALVLTKTHLYCANQGSPMTPVGADTILRMGVSRKRGGQIGRFGVGVKSVLSVTDSPQFFSREDGKSFGFDRDWAAEQIRAVQPTADEIPVLRMAQPLDRDKAMAADPILAGLLRWATTVVRLPLKPSQVNRLAADLENFPIQFPLFSPQVGTLTLEDRRGTKVVKRQIFHKHDGDRRTLQVDRTTGGSTSEDWRVFTRSHRPSAKALGEAGELHDRPEIDVSWAVPDRSGREARLGRFWAYFPTNFTTTLRGIVNAPWKTSEDRQNLYDANSFNKELIEVAAELVVDSLESLSHPEDPCAHLDHVPARGREEPQFAATELVKKIWEIAAHKPALPDQDGRFGAVAEIRLHPEGLRPEWRELWGGYADRPRNWCHHSVEKTPHRRDSAERALTTAGVPVASVREWLEALVQDESPEASARAIMIVADMQRHKPALAEDARKARVILTENLGLVAPSPNVFRRSSTDRLADKMIYVDDRVTAEEDAVLRALDELGVHEADAAGRFASVLEKGFLGYGDDQWTAFWVLARQAGPAGTLAAVRESDIDTSVQFKVRTVSGEFRRVNDCLLPGRVVPGDGSRDARIAVDMEFHDPDRSILRDVGLREGPAMGVDPREEPWFEEYAEYNHRRYCRSLPASASRPQLKTMRFDGSKPAGPLRFLTELSDEGRATFLRELPPHGLVTTWRMQVGAQNSTQTNIMSPLKWMALKHGRLETSRGLRRATRAVSPLLRANADVLPVADGPTAVAEVLGLPATLSDITERIWTDLVGEAETSEDDRFPGKVYALLFEAGADWPEGARTRCRVGDVWSCEPEDDEIVVTASQAEYDALVRERVPALLAPSDEAAEQMRETWRMRSPGDVIQKEIRPVPQGEPVLLTEEFPHLRSVRRNQVEGWTLVRCSELEEITRTPNGIRTSSIGAASQGPERTVFVRAPKDDLAALTMVDRELKLGLGTANCRGVLDRREKQRNNEKLRRARKATDAAGKVLELVGADALKKGLPQGLVESDEIERGKAADDRRVAELAANAYGNGVLRQYRKDIEANVPDMVASFRGDSNSLRLVSELGLSESFAGTRGEALSPVVTVPGPTAYPRLHDYQEKLAGKMFDLLTRYRAPRAMLCLPTGAGKTRVAAEAVIRMIKERGLQGRPVLWIAQSSELCEQAVQSWSFVWSKVGPAERLTVNRLWGGREATVVKETPHLVVATDAQLESCLDREEYAWLRDAALVIVDEAHTSITPRYTKLLTSLGITHRSAARPLIGLTATPFRGFNEAETRRLVDRYGKTRLDEGIFDGDPYTELQQLGVLAKVEHRRLEGTTLALTSDELERATGFQGRLPGSAEERLGQDNERNRMLLSEIEQLPKDNKILLFATSVGHAKLMAAKLNDRGIKAASIESSTPDVERRNLIEDFRLGRIRVLTNHGVLAQGFDAPATETVIVARPTYSPNSYQQMIGRGLRGPKNGGKEMCLILDVADNITNYDKKLAFTDFEHLWSR</sequence>
<keyword evidence="3" id="KW-0378">Hydrolase</keyword>
<dbReference type="GO" id="GO:0004386">
    <property type="term" value="F:helicase activity"/>
    <property type="evidence" value="ECO:0007669"/>
    <property type="project" value="UniProtKB-KW"/>
</dbReference>
<dbReference type="PROSITE" id="PS51192">
    <property type="entry name" value="HELICASE_ATP_BIND_1"/>
    <property type="match status" value="1"/>
</dbReference>
<keyword evidence="4" id="KW-1185">Reference proteome</keyword>
<dbReference type="InterPro" id="IPR036890">
    <property type="entry name" value="HATPase_C_sf"/>
</dbReference>
<comment type="caution">
    <text evidence="3">The sequence shown here is derived from an EMBL/GenBank/DDBJ whole genome shotgun (WGS) entry which is preliminary data.</text>
</comment>
<dbReference type="SMART" id="SM00490">
    <property type="entry name" value="HELICc"/>
    <property type="match status" value="1"/>
</dbReference>
<dbReference type="SUPFAM" id="SSF52540">
    <property type="entry name" value="P-loop containing nucleoside triphosphate hydrolases"/>
    <property type="match status" value="1"/>
</dbReference>
<dbReference type="Pfam" id="PF04851">
    <property type="entry name" value="ResIII"/>
    <property type="match status" value="1"/>
</dbReference>